<name>A0A212L9E1_9HYPH</name>
<dbReference type="GO" id="GO:0000287">
    <property type="term" value="F:magnesium ion binding"/>
    <property type="evidence" value="ECO:0007669"/>
    <property type="project" value="TreeGrafter"/>
</dbReference>
<sequence length="223" mass="24616">MRAFCDFDGTIAADDVTDLVLNRFALPAWRDIEVRWEAGVINSAECMRAQIRLIRAGRDEIDGFLEHVGIDVGFSDFKRFCDRSGIQVVIVSDGVDHFIRRVLALNGIFGIRIIANHLIETQTGFDLGFPHTRTDCRVAAGVCKCAVIKAAGPHVYIGDGRSDFCAARGAAMVFAKDKLAAYCRREAIPHTVYGDFFDVLDMMMPIIGSPLPPLQPFPLSQPL</sequence>
<dbReference type="GO" id="GO:0005737">
    <property type="term" value="C:cytoplasm"/>
    <property type="evidence" value="ECO:0007669"/>
    <property type="project" value="TreeGrafter"/>
</dbReference>
<accession>A0A212L9E1</accession>
<dbReference type="InterPro" id="IPR023214">
    <property type="entry name" value="HAD_sf"/>
</dbReference>
<dbReference type="InterPro" id="IPR036412">
    <property type="entry name" value="HAD-like_sf"/>
</dbReference>
<dbReference type="Gene3D" id="3.40.50.1000">
    <property type="entry name" value="HAD superfamily/HAD-like"/>
    <property type="match status" value="1"/>
</dbReference>
<reference evidence="2" key="1">
    <citation type="submission" date="2016-08" db="EMBL/GenBank/DDBJ databases">
        <authorList>
            <person name="Seilhamer J.J."/>
        </authorList>
    </citation>
    <scope>NUCLEOTIDE SEQUENCE</scope>
    <source>
        <strain evidence="2">86</strain>
    </source>
</reference>
<dbReference type="GO" id="GO:0006564">
    <property type="term" value="P:L-serine biosynthetic process"/>
    <property type="evidence" value="ECO:0007669"/>
    <property type="project" value="TreeGrafter"/>
</dbReference>
<dbReference type="SUPFAM" id="SSF56784">
    <property type="entry name" value="HAD-like"/>
    <property type="match status" value="1"/>
</dbReference>
<dbReference type="RefSeq" id="WP_288199680.1">
    <property type="nucleotide sequence ID" value="NZ_LT608334.1"/>
</dbReference>
<dbReference type="EMBL" id="FMJD01000005">
    <property type="protein sequence ID" value="SCM74192.1"/>
    <property type="molecule type" value="Genomic_DNA"/>
</dbReference>
<dbReference type="NCBIfam" id="TIGR01489">
    <property type="entry name" value="DKMTPPase-SF"/>
    <property type="match status" value="1"/>
</dbReference>
<dbReference type="AlphaFoldDB" id="A0A212L9E1"/>
<dbReference type="InterPro" id="IPR006384">
    <property type="entry name" value="HAD_hydro_PyrdxlP_Pase-like"/>
</dbReference>
<dbReference type="Pfam" id="PF12710">
    <property type="entry name" value="HAD"/>
    <property type="match status" value="1"/>
</dbReference>
<dbReference type="Gene3D" id="3.90.1470.20">
    <property type="match status" value="1"/>
</dbReference>
<organism evidence="2">
    <name type="scientific">uncultured Pleomorphomonas sp</name>
    <dbReference type="NCBI Taxonomy" id="442121"/>
    <lineage>
        <taxon>Bacteria</taxon>
        <taxon>Pseudomonadati</taxon>
        <taxon>Pseudomonadota</taxon>
        <taxon>Alphaproteobacteria</taxon>
        <taxon>Hyphomicrobiales</taxon>
        <taxon>Pleomorphomonadaceae</taxon>
        <taxon>Pleomorphomonas</taxon>
        <taxon>environmental samples</taxon>
    </lineage>
</organism>
<protein>
    <submittedName>
        <fullName evidence="2">Haloacid dehalogenase superfamily protein/2,3-diketo-5-methylthio-1-phosphopentane phosphatase</fullName>
    </submittedName>
</protein>
<dbReference type="GO" id="GO:0036424">
    <property type="term" value="F:L-phosphoserine phosphatase activity"/>
    <property type="evidence" value="ECO:0007669"/>
    <property type="project" value="TreeGrafter"/>
</dbReference>
<dbReference type="NCBIfam" id="TIGR01488">
    <property type="entry name" value="HAD-SF-IB"/>
    <property type="match status" value="1"/>
</dbReference>
<proteinExistence type="predicted"/>
<dbReference type="InterPro" id="IPR050582">
    <property type="entry name" value="HAD-like_SerB"/>
</dbReference>
<keyword evidence="1" id="KW-0378">Hydrolase</keyword>
<gene>
    <name evidence="2" type="ORF">KL86PLE_130123</name>
</gene>
<dbReference type="PANTHER" id="PTHR43344">
    <property type="entry name" value="PHOSPHOSERINE PHOSPHATASE"/>
    <property type="match status" value="1"/>
</dbReference>
<evidence type="ECO:0000256" key="1">
    <source>
        <dbReference type="ARBA" id="ARBA00022801"/>
    </source>
</evidence>
<evidence type="ECO:0000313" key="2">
    <source>
        <dbReference type="EMBL" id="SCM74192.1"/>
    </source>
</evidence>
<dbReference type="PANTHER" id="PTHR43344:SF21">
    <property type="entry name" value="POLYOL PHOSPHATE PHOSPHATASE PYP1"/>
    <property type="match status" value="1"/>
</dbReference>